<dbReference type="CDD" id="cd00077">
    <property type="entry name" value="HDc"/>
    <property type="match status" value="1"/>
</dbReference>
<dbReference type="PROSITE" id="PS51832">
    <property type="entry name" value="HD_GYP"/>
    <property type="match status" value="1"/>
</dbReference>
<feature type="transmembrane region" description="Helical" evidence="1">
    <location>
        <begin position="35"/>
        <end position="54"/>
    </location>
</feature>
<feature type="domain" description="HD" evidence="2">
    <location>
        <begin position="341"/>
        <end position="463"/>
    </location>
</feature>
<keyword evidence="5" id="KW-1185">Reference proteome</keyword>
<comment type="caution">
    <text evidence="4">The sequence shown here is derived from an EMBL/GenBank/DDBJ whole genome shotgun (WGS) entry which is preliminary data.</text>
</comment>
<dbReference type="AlphaFoldDB" id="A0A1L8D363"/>
<organism evidence="4 5">
    <name type="scientific">Carboxydothermus islandicus</name>
    <dbReference type="NCBI Taxonomy" id="661089"/>
    <lineage>
        <taxon>Bacteria</taxon>
        <taxon>Bacillati</taxon>
        <taxon>Bacillota</taxon>
        <taxon>Clostridia</taxon>
        <taxon>Thermoanaerobacterales</taxon>
        <taxon>Thermoanaerobacteraceae</taxon>
        <taxon>Carboxydothermus</taxon>
    </lineage>
</organism>
<dbReference type="InterPro" id="IPR003018">
    <property type="entry name" value="GAF"/>
</dbReference>
<accession>A0A1L8D363</accession>
<proteinExistence type="predicted"/>
<evidence type="ECO:0000259" key="2">
    <source>
        <dbReference type="PROSITE" id="PS51831"/>
    </source>
</evidence>
<dbReference type="PANTHER" id="PTHR43155:SF2">
    <property type="entry name" value="CYCLIC DI-GMP PHOSPHODIESTERASE PA4108"/>
    <property type="match status" value="1"/>
</dbReference>
<dbReference type="OrthoDB" id="10822at2"/>
<dbReference type="SMART" id="SM00471">
    <property type="entry name" value="HDc"/>
    <property type="match status" value="1"/>
</dbReference>
<evidence type="ECO:0000259" key="3">
    <source>
        <dbReference type="PROSITE" id="PS51832"/>
    </source>
</evidence>
<dbReference type="RefSeq" id="WP_075865784.1">
    <property type="nucleotide sequence ID" value="NZ_BDJL01000055.1"/>
</dbReference>
<dbReference type="Gene3D" id="1.10.3210.10">
    <property type="entry name" value="Hypothetical protein af1432"/>
    <property type="match status" value="1"/>
</dbReference>
<protein>
    <submittedName>
        <fullName evidence="4">HDIG domain-containing protein</fullName>
    </submittedName>
</protein>
<dbReference type="InterPro" id="IPR006674">
    <property type="entry name" value="HD_domain"/>
</dbReference>
<dbReference type="NCBIfam" id="TIGR00277">
    <property type="entry name" value="HDIG"/>
    <property type="match status" value="1"/>
</dbReference>
<dbReference type="Pfam" id="PF13487">
    <property type="entry name" value="HD_5"/>
    <property type="match status" value="1"/>
</dbReference>
<dbReference type="PROSITE" id="PS51831">
    <property type="entry name" value="HD"/>
    <property type="match status" value="1"/>
</dbReference>
<feature type="transmembrane region" description="Helical" evidence="1">
    <location>
        <begin position="135"/>
        <end position="154"/>
    </location>
</feature>
<feature type="transmembrane region" description="Helical" evidence="1">
    <location>
        <begin position="66"/>
        <end position="91"/>
    </location>
</feature>
<dbReference type="Proteomes" id="UP000187338">
    <property type="component" value="Unassembled WGS sequence"/>
</dbReference>
<reference evidence="5" key="1">
    <citation type="submission" date="2016-12" db="EMBL/GenBank/DDBJ databases">
        <title>Draft Genome Sequences od Carboxydothermus pertinax and islandicus, Hydrogenogenic Carboxydotrophic Bacteria.</title>
        <authorList>
            <person name="Fukuyama Y."/>
            <person name="Ohmae K."/>
            <person name="Yoneda Y."/>
            <person name="Yoshida T."/>
            <person name="Sako Y."/>
        </authorList>
    </citation>
    <scope>NUCLEOTIDE SEQUENCE [LARGE SCALE GENOMIC DNA]</scope>
    <source>
        <strain evidence="5">SET</strain>
    </source>
</reference>
<dbReference type="PANTHER" id="PTHR43155">
    <property type="entry name" value="CYCLIC DI-GMP PHOSPHODIESTERASE PA4108-RELATED"/>
    <property type="match status" value="1"/>
</dbReference>
<keyword evidence="1" id="KW-1133">Transmembrane helix</keyword>
<dbReference type="InterPro" id="IPR037522">
    <property type="entry name" value="HD_GYP_dom"/>
</dbReference>
<evidence type="ECO:0000313" key="4">
    <source>
        <dbReference type="EMBL" id="GAV25636.1"/>
    </source>
</evidence>
<feature type="domain" description="HD-GYP" evidence="3">
    <location>
        <begin position="319"/>
        <end position="507"/>
    </location>
</feature>
<dbReference type="Pfam" id="PF13492">
    <property type="entry name" value="GAF_3"/>
    <property type="match status" value="1"/>
</dbReference>
<dbReference type="STRING" id="661089.ciss_15690"/>
<keyword evidence="1" id="KW-0472">Membrane</keyword>
<dbReference type="SUPFAM" id="SSF55781">
    <property type="entry name" value="GAF domain-like"/>
    <property type="match status" value="1"/>
</dbReference>
<evidence type="ECO:0000256" key="1">
    <source>
        <dbReference type="SAM" id="Phobius"/>
    </source>
</evidence>
<keyword evidence="1" id="KW-0812">Transmembrane</keyword>
<dbReference type="InterPro" id="IPR006675">
    <property type="entry name" value="HDIG_dom"/>
</dbReference>
<name>A0A1L8D363_9THEO</name>
<evidence type="ECO:0000313" key="5">
    <source>
        <dbReference type="Proteomes" id="UP000187338"/>
    </source>
</evidence>
<feature type="transmembrane region" description="Helical" evidence="1">
    <location>
        <begin position="103"/>
        <end position="123"/>
    </location>
</feature>
<feature type="transmembrane region" description="Helical" evidence="1">
    <location>
        <begin position="12"/>
        <end position="29"/>
    </location>
</feature>
<gene>
    <name evidence="4" type="ORF">ciss_15690</name>
</gene>
<dbReference type="SUPFAM" id="SSF109604">
    <property type="entry name" value="HD-domain/PDEase-like"/>
    <property type="match status" value="1"/>
</dbReference>
<dbReference type="InterPro" id="IPR003607">
    <property type="entry name" value="HD/PDEase_dom"/>
</dbReference>
<dbReference type="EMBL" id="BDJL01000055">
    <property type="protein sequence ID" value="GAV25636.1"/>
    <property type="molecule type" value="Genomic_DNA"/>
</dbReference>
<sequence length="507" mass="57727">MADQVIGDFHRLRFLALFGALLYFLFNPEPINKKAFLIFLIAVIYSLVLYAYLLKKPEKRDFGYKVSFWLDCLLLTTLIYHTGLGYSLFYFGYLLLVAIHTFYYGPQFGFLTAGVSTALYFVVCYLDPEVNWFDFLFKAGFLFVMVIGVAVVYWENYRLKKLYLEEISKLQDLTAKTQKIAQMVDLKDLADFGLKMAVNISGALAGIVWVLDERQENLLPIAVFGIEKKELPGVLPADILSTLISTVNRETIITGESFTKLTFEKNYQKVCTVSLAGKEQRIGFLNLYGNREFKNLDYLTIFCGYLAAQMSIVRLYEQSKELCFSITRALVTAIEAKDSYTAGHSLRVTAIAEKIGKKLGFSEERLEKLKKAALLHDIGKIGISEKILKKPGNLLPEEYREIQKHPEIGAEIIKPIEQMRDIIEIIYHHHEWYDGTGYPARLQGEEIPLEARVLAVADAFEAMTSDRSYRKALTKEEAIAEILKQKGKQFDPQVVEAFLEVVKEDGG</sequence>